<dbReference type="InterPro" id="IPR035992">
    <property type="entry name" value="Ricin_B-like_lectins"/>
</dbReference>
<dbReference type="SUPFAM" id="SSF50370">
    <property type="entry name" value="Ricin B-like lectins"/>
    <property type="match status" value="1"/>
</dbReference>
<accession>A0AAD5VZF7</accession>
<evidence type="ECO:0000313" key="2">
    <source>
        <dbReference type="EMBL" id="KAJ3572129.1"/>
    </source>
</evidence>
<reference evidence="2" key="1">
    <citation type="submission" date="2022-07" db="EMBL/GenBank/DDBJ databases">
        <title>Genome Sequence of Leucocoprinus birnbaumii.</title>
        <authorList>
            <person name="Buettner E."/>
        </authorList>
    </citation>
    <scope>NUCLEOTIDE SEQUENCE</scope>
    <source>
        <strain evidence="2">VT141</strain>
    </source>
</reference>
<dbReference type="PROSITE" id="PS50231">
    <property type="entry name" value="RICIN_B_LECTIN"/>
    <property type="match status" value="1"/>
</dbReference>
<gene>
    <name evidence="2" type="ORF">NP233_g3287</name>
</gene>
<proteinExistence type="predicted"/>
<dbReference type="Proteomes" id="UP001213000">
    <property type="component" value="Unassembled WGS sequence"/>
</dbReference>
<keyword evidence="3" id="KW-1185">Reference proteome</keyword>
<dbReference type="AlphaFoldDB" id="A0AAD5VZF7"/>
<keyword evidence="1" id="KW-0732">Signal</keyword>
<organism evidence="2 3">
    <name type="scientific">Leucocoprinus birnbaumii</name>
    <dbReference type="NCBI Taxonomy" id="56174"/>
    <lineage>
        <taxon>Eukaryota</taxon>
        <taxon>Fungi</taxon>
        <taxon>Dikarya</taxon>
        <taxon>Basidiomycota</taxon>
        <taxon>Agaricomycotina</taxon>
        <taxon>Agaricomycetes</taxon>
        <taxon>Agaricomycetidae</taxon>
        <taxon>Agaricales</taxon>
        <taxon>Agaricineae</taxon>
        <taxon>Agaricaceae</taxon>
        <taxon>Leucocoprinus</taxon>
    </lineage>
</organism>
<dbReference type="Gene3D" id="2.80.10.50">
    <property type="match status" value="1"/>
</dbReference>
<evidence type="ECO:0000256" key="1">
    <source>
        <dbReference type="SAM" id="SignalP"/>
    </source>
</evidence>
<feature type="chain" id="PRO_5041937159" description="Ricin B lectin domain-containing protein" evidence="1">
    <location>
        <begin position="19"/>
        <end position="185"/>
    </location>
</feature>
<dbReference type="EMBL" id="JANIEX010000155">
    <property type="protein sequence ID" value="KAJ3572129.1"/>
    <property type="molecule type" value="Genomic_DNA"/>
</dbReference>
<comment type="caution">
    <text evidence="2">The sequence shown here is derived from an EMBL/GenBank/DDBJ whole genome shotgun (WGS) entry which is preliminary data.</text>
</comment>
<sequence length="185" mass="20666">MFAKLPLLVLVLSALASAESVTICNDPTGYCFTLDTVIAQPYNPVVFLPPDFSYGQRWFFNSDGAIFNLYAGYVLEAPIDSSGEIVAGRPLYMALQSGETNQQWKIDDQGRIVSLRNESMAIWGVHKTINRAYDQLCVYPANDDPTQKWNVSLFFPQQFGQCPDFQGNGCRRQFDGVNAQTVLSM</sequence>
<evidence type="ECO:0000313" key="3">
    <source>
        <dbReference type="Proteomes" id="UP001213000"/>
    </source>
</evidence>
<name>A0AAD5VZF7_9AGAR</name>
<protein>
    <recommendedName>
        <fullName evidence="4">Ricin B lectin domain-containing protein</fullName>
    </recommendedName>
</protein>
<feature type="signal peptide" evidence="1">
    <location>
        <begin position="1"/>
        <end position="18"/>
    </location>
</feature>
<evidence type="ECO:0008006" key="4">
    <source>
        <dbReference type="Google" id="ProtNLM"/>
    </source>
</evidence>